<keyword evidence="4" id="KW-0411">Iron-sulfur</keyword>
<evidence type="ECO:0000313" key="7">
    <source>
        <dbReference type="Proteomes" id="UP000265882"/>
    </source>
</evidence>
<comment type="caution">
    <text evidence="6">The sequence shown here is derived from an EMBL/GenBank/DDBJ whole genome shotgun (WGS) entry which is preliminary data.</text>
</comment>
<reference evidence="6 7" key="1">
    <citation type="journal article" date="2017" name="ISME J.">
        <title>Energy and carbon metabolisms in a deep terrestrial subsurface fluid microbial community.</title>
        <authorList>
            <person name="Momper L."/>
            <person name="Jungbluth S.P."/>
            <person name="Lee M.D."/>
            <person name="Amend J.P."/>
        </authorList>
    </citation>
    <scope>NUCLEOTIDE SEQUENCE [LARGE SCALE GENOMIC DNA]</scope>
    <source>
        <strain evidence="6">SURF_5</strain>
    </source>
</reference>
<dbReference type="Pfam" id="PF00037">
    <property type="entry name" value="Fer4"/>
    <property type="match status" value="2"/>
</dbReference>
<dbReference type="InterPro" id="IPR006066">
    <property type="entry name" value="NO2/SO3_Rdtase_FeS/sirohaem_BS"/>
</dbReference>
<evidence type="ECO:0000256" key="4">
    <source>
        <dbReference type="ARBA" id="ARBA00023014"/>
    </source>
</evidence>
<dbReference type="Gene3D" id="3.30.413.10">
    <property type="entry name" value="Sulfite Reductase Hemoprotein, domain 1"/>
    <property type="match status" value="1"/>
</dbReference>
<dbReference type="PANTHER" id="PTHR24960">
    <property type="entry name" value="PHOTOSYSTEM I IRON-SULFUR CENTER-RELATED"/>
    <property type="match status" value="1"/>
</dbReference>
<dbReference type="SUPFAM" id="SSF54862">
    <property type="entry name" value="4Fe-4S ferredoxins"/>
    <property type="match status" value="1"/>
</dbReference>
<dbReference type="AlphaFoldDB" id="A0A3A4P5W1"/>
<dbReference type="Proteomes" id="UP000265882">
    <property type="component" value="Unassembled WGS sequence"/>
</dbReference>
<dbReference type="InterPro" id="IPR045854">
    <property type="entry name" value="NO2/SO3_Rdtase_4Fe4S_sf"/>
</dbReference>
<dbReference type="PANTHER" id="PTHR24960:SF79">
    <property type="entry name" value="PHOTOSYSTEM I IRON-SULFUR CENTER"/>
    <property type="match status" value="1"/>
</dbReference>
<evidence type="ECO:0000259" key="5">
    <source>
        <dbReference type="PROSITE" id="PS51379"/>
    </source>
</evidence>
<dbReference type="PROSITE" id="PS00365">
    <property type="entry name" value="NIR_SIR"/>
    <property type="match status" value="1"/>
</dbReference>
<feature type="domain" description="4Fe-4S ferredoxin-type" evidence="5">
    <location>
        <begin position="88"/>
        <end position="116"/>
    </location>
</feature>
<dbReference type="InterPro" id="IPR050157">
    <property type="entry name" value="PSI_iron-sulfur_center"/>
</dbReference>
<dbReference type="EMBL" id="QZKU01000017">
    <property type="protein sequence ID" value="RJP25866.1"/>
    <property type="molecule type" value="Genomic_DNA"/>
</dbReference>
<name>A0A3A4P5W1_ABYX5</name>
<organism evidence="6 7">
    <name type="scientific">Abyssobacteria bacterium (strain SURF_5)</name>
    <dbReference type="NCBI Taxonomy" id="2093360"/>
    <lineage>
        <taxon>Bacteria</taxon>
        <taxon>Pseudomonadati</taxon>
        <taxon>Candidatus Hydrogenedentota</taxon>
        <taxon>Candidatus Abyssobacteria</taxon>
    </lineage>
</organism>
<dbReference type="Pfam" id="PF01077">
    <property type="entry name" value="NIR_SIR"/>
    <property type="match status" value="1"/>
</dbReference>
<evidence type="ECO:0000313" key="6">
    <source>
        <dbReference type="EMBL" id="RJP25866.1"/>
    </source>
</evidence>
<protein>
    <recommendedName>
        <fullName evidence="5">4Fe-4S ferredoxin-type domain-containing protein</fullName>
    </recommendedName>
</protein>
<dbReference type="GO" id="GO:0016491">
    <property type="term" value="F:oxidoreductase activity"/>
    <property type="evidence" value="ECO:0007669"/>
    <property type="project" value="InterPro"/>
</dbReference>
<dbReference type="Gene3D" id="3.30.70.20">
    <property type="match status" value="1"/>
</dbReference>
<dbReference type="SUPFAM" id="SSF56014">
    <property type="entry name" value="Nitrite and sulphite reductase 4Fe-4S domain-like"/>
    <property type="match status" value="1"/>
</dbReference>
<dbReference type="GO" id="GO:0020037">
    <property type="term" value="F:heme binding"/>
    <property type="evidence" value="ECO:0007669"/>
    <property type="project" value="InterPro"/>
</dbReference>
<proteinExistence type="predicted"/>
<evidence type="ECO:0000256" key="2">
    <source>
        <dbReference type="ARBA" id="ARBA00022723"/>
    </source>
</evidence>
<dbReference type="InterPro" id="IPR017896">
    <property type="entry name" value="4Fe4S_Fe-S-bd"/>
</dbReference>
<evidence type="ECO:0000256" key="1">
    <source>
        <dbReference type="ARBA" id="ARBA00022485"/>
    </source>
</evidence>
<dbReference type="GO" id="GO:0046872">
    <property type="term" value="F:metal ion binding"/>
    <property type="evidence" value="ECO:0007669"/>
    <property type="project" value="UniProtKB-KW"/>
</dbReference>
<keyword evidence="3" id="KW-0408">Iron</keyword>
<keyword evidence="1" id="KW-0004">4Fe-4S</keyword>
<accession>A0A3A4P5W1</accession>
<gene>
    <name evidence="6" type="ORF">C4520_01565</name>
</gene>
<dbReference type="PROSITE" id="PS51379">
    <property type="entry name" value="4FE4S_FER_2"/>
    <property type="match status" value="2"/>
</dbReference>
<dbReference type="InterPro" id="IPR006067">
    <property type="entry name" value="NO2/SO3_Rdtase_4Fe4S_dom"/>
</dbReference>
<dbReference type="GO" id="GO:0051539">
    <property type="term" value="F:4 iron, 4 sulfur cluster binding"/>
    <property type="evidence" value="ECO:0007669"/>
    <property type="project" value="UniProtKB-KW"/>
</dbReference>
<feature type="domain" description="4Fe-4S ferredoxin-type" evidence="5">
    <location>
        <begin position="117"/>
        <end position="146"/>
    </location>
</feature>
<evidence type="ECO:0000256" key="3">
    <source>
        <dbReference type="ARBA" id="ARBA00023004"/>
    </source>
</evidence>
<sequence length="209" mass="22770">MEMPKEKEVTEVITCRAGAMGCPMGVIDVKAVAERLQAVLDEPRFKQCLAELLEGPFKYHSQFCAAVSGCPNACIQPQIRDFGVIGRARIGFDESNCTGCGMCEEACKEGALVLVEGKPEIDSSRCIGCSDCVRACQSDALSVTGRKHEVIAGGKLGRHPRLAETLGEFEAVEEVVQQFRRMIEFLLSHARKGERLGALLDRMKSESTS</sequence>
<keyword evidence="2" id="KW-0479">Metal-binding</keyword>